<accession>I0K9T5</accession>
<name>I0K9T5_9BACT</name>
<dbReference type="Proteomes" id="UP000011058">
    <property type="component" value="Chromosome"/>
</dbReference>
<reference evidence="2 3" key="1">
    <citation type="journal article" date="2012" name="J. Bacteriol.">
        <title>Genome Sequence of Fibrella aestuarina BUZ 2T, a Filamentous Marine Bacterium.</title>
        <authorList>
            <person name="Filippini M."/>
            <person name="Qi W."/>
            <person name="Blom J."/>
            <person name="Goesmann A."/>
            <person name="Smits T.H."/>
            <person name="Bagheri H.C."/>
        </authorList>
    </citation>
    <scope>NUCLEOTIDE SEQUENCE [LARGE SCALE GENOMIC DNA]</scope>
    <source>
        <strain evidence="3">BUZ 2T</strain>
    </source>
</reference>
<dbReference type="EMBL" id="HE796683">
    <property type="protein sequence ID" value="CCH00888.1"/>
    <property type="molecule type" value="Genomic_DNA"/>
</dbReference>
<dbReference type="STRING" id="1166018.FAES_2879"/>
<keyword evidence="1" id="KW-0812">Transmembrane</keyword>
<dbReference type="HOGENOM" id="CLU_114436_0_0_10"/>
<keyword evidence="1" id="KW-0472">Membrane</keyword>
<evidence type="ECO:0000313" key="3">
    <source>
        <dbReference type="Proteomes" id="UP000011058"/>
    </source>
</evidence>
<evidence type="ECO:0000256" key="1">
    <source>
        <dbReference type="SAM" id="Phobius"/>
    </source>
</evidence>
<sequence>MTKTIRPHHAADSLKPPRKCGMVMIRQNAIRYFVLIMAAVAVAATPMFSRPTLWQVVRQLGNQAPFTKEKLEAQLGVPLARKSQNDFFTFFEGGPVKLANGVVIGKIDLRLRHDGQAHPGFLVLTLAGQCVTVPELRQHYNHLSLLDVPRGRSVNEVTSAEATEPWGTISFALPVTNPTCISTIAFKPTP</sequence>
<dbReference type="eggNOG" id="ENOG5032VZT">
    <property type="taxonomic scope" value="Bacteria"/>
</dbReference>
<dbReference type="KEGG" id="fae:FAES_2879"/>
<feature type="transmembrane region" description="Helical" evidence="1">
    <location>
        <begin position="29"/>
        <end position="48"/>
    </location>
</feature>
<gene>
    <name evidence="2" type="ORF">FAES_2879</name>
</gene>
<evidence type="ECO:0000313" key="2">
    <source>
        <dbReference type="EMBL" id="CCH00888.1"/>
    </source>
</evidence>
<keyword evidence="3" id="KW-1185">Reference proteome</keyword>
<organism evidence="2 3">
    <name type="scientific">Fibrella aestuarina BUZ 2</name>
    <dbReference type="NCBI Taxonomy" id="1166018"/>
    <lineage>
        <taxon>Bacteria</taxon>
        <taxon>Pseudomonadati</taxon>
        <taxon>Bacteroidota</taxon>
        <taxon>Cytophagia</taxon>
        <taxon>Cytophagales</taxon>
        <taxon>Spirosomataceae</taxon>
        <taxon>Fibrella</taxon>
    </lineage>
</organism>
<protein>
    <submittedName>
        <fullName evidence="2">Uncharacterized protein</fullName>
    </submittedName>
</protein>
<proteinExistence type="predicted"/>
<dbReference type="AlphaFoldDB" id="I0K9T5"/>
<keyword evidence="1" id="KW-1133">Transmembrane helix</keyword>